<feature type="compositionally biased region" description="Gly residues" evidence="1">
    <location>
        <begin position="72"/>
        <end position="82"/>
    </location>
</feature>
<organism evidence="2 3">
    <name type="scientific">Odoribacter splanchnicus</name>
    <dbReference type="NCBI Taxonomy" id="28118"/>
    <lineage>
        <taxon>Bacteria</taxon>
        <taxon>Pseudomonadati</taxon>
        <taxon>Bacteroidota</taxon>
        <taxon>Bacteroidia</taxon>
        <taxon>Bacteroidales</taxon>
        <taxon>Odoribacteraceae</taxon>
        <taxon>Odoribacter</taxon>
    </lineage>
</organism>
<reference evidence="2" key="1">
    <citation type="submission" date="2022-01" db="EMBL/GenBank/DDBJ databases">
        <title>Collection of gut derived symbiotic bacterial strains cultured from healthy donors.</title>
        <authorList>
            <person name="Lin H."/>
            <person name="Kohout C."/>
            <person name="Waligurski E."/>
            <person name="Pamer E.G."/>
        </authorList>
    </citation>
    <scope>NUCLEOTIDE SEQUENCE</scope>
    <source>
        <strain evidence="2">DFI.1.149</strain>
    </source>
</reference>
<name>A0AAW5CDJ5_9BACT</name>
<comment type="caution">
    <text evidence="2">The sequence shown here is derived from an EMBL/GenBank/DDBJ whole genome shotgun (WGS) entry which is preliminary data.</text>
</comment>
<accession>A0AAW5CDJ5</accession>
<evidence type="ECO:0000256" key="1">
    <source>
        <dbReference type="SAM" id="MobiDB-lite"/>
    </source>
</evidence>
<protein>
    <submittedName>
        <fullName evidence="2">Uncharacterized protein</fullName>
    </submittedName>
</protein>
<evidence type="ECO:0000313" key="2">
    <source>
        <dbReference type="EMBL" id="MCG4960208.1"/>
    </source>
</evidence>
<proteinExistence type="predicted"/>
<dbReference type="Proteomes" id="UP001199750">
    <property type="component" value="Unassembled WGS sequence"/>
</dbReference>
<gene>
    <name evidence="2" type="ORF">L0P03_10160</name>
</gene>
<evidence type="ECO:0000313" key="3">
    <source>
        <dbReference type="Proteomes" id="UP001199750"/>
    </source>
</evidence>
<dbReference type="EMBL" id="JAKNDN010000018">
    <property type="protein sequence ID" value="MCG4960208.1"/>
    <property type="molecule type" value="Genomic_DNA"/>
</dbReference>
<sequence>MAGSGVVGHDFGGTAVAGGINLGKNDAAVGGGLEPVGGDELAELIGREMKPAGEETEERGLFGLRGKRGAGEQSGGDGGKGNGFVFRRRGNGGNRRRSDAETTEVVEVLARSVVVTTGFGTLATAYLFVEEVTGEGVDVADKTVGCSASRTGEAGGHVVVGLEFVTVGVHGSGVLKAFVFG</sequence>
<feature type="region of interest" description="Disordered" evidence="1">
    <location>
        <begin position="65"/>
        <end position="99"/>
    </location>
</feature>
<dbReference type="AlphaFoldDB" id="A0AAW5CDJ5"/>